<keyword evidence="1" id="KW-0678">Repressor</keyword>
<dbReference type="AlphaFoldDB" id="A0A9D2Q8Q0"/>
<dbReference type="Pfam" id="PF13377">
    <property type="entry name" value="Peripla_BP_3"/>
    <property type="match status" value="1"/>
</dbReference>
<dbReference type="Proteomes" id="UP000823902">
    <property type="component" value="Unassembled WGS sequence"/>
</dbReference>
<dbReference type="EMBL" id="DWVY01000044">
    <property type="protein sequence ID" value="HJC74962.1"/>
    <property type="molecule type" value="Genomic_DNA"/>
</dbReference>
<keyword evidence="4" id="KW-0804">Transcription</keyword>
<dbReference type="InterPro" id="IPR010982">
    <property type="entry name" value="Lambda_DNA-bd_dom_sf"/>
</dbReference>
<dbReference type="InterPro" id="IPR000843">
    <property type="entry name" value="HTH_LacI"/>
</dbReference>
<dbReference type="PANTHER" id="PTHR30146">
    <property type="entry name" value="LACI-RELATED TRANSCRIPTIONAL REPRESSOR"/>
    <property type="match status" value="1"/>
</dbReference>
<dbReference type="PANTHER" id="PTHR30146:SF148">
    <property type="entry name" value="HTH-TYPE TRANSCRIPTIONAL REPRESSOR PURR-RELATED"/>
    <property type="match status" value="1"/>
</dbReference>
<feature type="domain" description="HTH lacI-type" evidence="5">
    <location>
        <begin position="3"/>
        <end position="46"/>
    </location>
</feature>
<dbReference type="Gene3D" id="1.10.260.40">
    <property type="entry name" value="lambda repressor-like DNA-binding domains"/>
    <property type="match status" value="1"/>
</dbReference>
<dbReference type="CDD" id="cd01392">
    <property type="entry name" value="HTH_LacI"/>
    <property type="match status" value="1"/>
</dbReference>
<dbReference type="SUPFAM" id="SSF53822">
    <property type="entry name" value="Periplasmic binding protein-like I"/>
    <property type="match status" value="1"/>
</dbReference>
<reference evidence="6" key="2">
    <citation type="submission" date="2021-04" db="EMBL/GenBank/DDBJ databases">
        <authorList>
            <person name="Gilroy R."/>
        </authorList>
    </citation>
    <scope>NUCLEOTIDE SEQUENCE</scope>
    <source>
        <strain evidence="6">CHK196-7946</strain>
    </source>
</reference>
<evidence type="ECO:0000313" key="7">
    <source>
        <dbReference type="Proteomes" id="UP000823902"/>
    </source>
</evidence>
<dbReference type="Gene3D" id="3.40.50.2300">
    <property type="match status" value="2"/>
</dbReference>
<dbReference type="GO" id="GO:0000976">
    <property type="term" value="F:transcription cis-regulatory region binding"/>
    <property type="evidence" value="ECO:0007669"/>
    <property type="project" value="TreeGrafter"/>
</dbReference>
<dbReference type="GO" id="GO:0003700">
    <property type="term" value="F:DNA-binding transcription factor activity"/>
    <property type="evidence" value="ECO:0007669"/>
    <property type="project" value="TreeGrafter"/>
</dbReference>
<organism evidence="6 7">
    <name type="scientific">Candidatus Mediterraneibacter faecavium</name>
    <dbReference type="NCBI Taxonomy" id="2838668"/>
    <lineage>
        <taxon>Bacteria</taxon>
        <taxon>Bacillati</taxon>
        <taxon>Bacillota</taxon>
        <taxon>Clostridia</taxon>
        <taxon>Lachnospirales</taxon>
        <taxon>Lachnospiraceae</taxon>
        <taxon>Mediterraneibacter</taxon>
    </lineage>
</organism>
<reference evidence="6" key="1">
    <citation type="journal article" date="2021" name="PeerJ">
        <title>Extensive microbial diversity within the chicken gut microbiome revealed by metagenomics and culture.</title>
        <authorList>
            <person name="Gilroy R."/>
            <person name="Ravi A."/>
            <person name="Getino M."/>
            <person name="Pursley I."/>
            <person name="Horton D.L."/>
            <person name="Alikhan N.F."/>
            <person name="Baker D."/>
            <person name="Gharbi K."/>
            <person name="Hall N."/>
            <person name="Watson M."/>
            <person name="Adriaenssens E.M."/>
            <person name="Foster-Nyarko E."/>
            <person name="Jarju S."/>
            <person name="Secka A."/>
            <person name="Antonio M."/>
            <person name="Oren A."/>
            <person name="Chaudhuri R.R."/>
            <person name="La Ragione R."/>
            <person name="Hildebrand F."/>
            <person name="Pallen M.J."/>
        </authorList>
    </citation>
    <scope>NUCLEOTIDE SEQUENCE</scope>
    <source>
        <strain evidence="6">CHK196-7946</strain>
    </source>
</reference>
<evidence type="ECO:0000256" key="3">
    <source>
        <dbReference type="ARBA" id="ARBA00023125"/>
    </source>
</evidence>
<dbReference type="SUPFAM" id="SSF47413">
    <property type="entry name" value="lambda repressor-like DNA-binding domains"/>
    <property type="match status" value="1"/>
</dbReference>
<proteinExistence type="predicted"/>
<evidence type="ECO:0000256" key="4">
    <source>
        <dbReference type="ARBA" id="ARBA00023163"/>
    </source>
</evidence>
<name>A0A9D2Q8Q0_9FIRM</name>
<sequence length="336" mass="37044">MSITAKGLAKKLNLSAAAVSMALNNKPGVSTATRRMVLDAADKYGYDFSKIYEKQMSKTGTIYFIIYKKHGAVVADTPFFEQVSDGILKECQKQDYKLNITYIFEDETTVSRQISDLLVSDCSGVILLGTEMEAEDVLPFLELPFPLVLLDTYFETVSCNCVLINNVQGAYLAATNLIRTYKTQPGYLQSAYQISNFAERSSGFYKAVRSCGMSARKSIFHLLTPSIEGAYEDMKELIRNGEELARSYFADNDLIAIGAMKAIKEAGYRIPEDIAVIGFDNLPFAAVFEPALSTVNVAKQYMGAAAAQRLISLIREPGQPPVKTELATTLIRRNSG</sequence>
<evidence type="ECO:0000256" key="1">
    <source>
        <dbReference type="ARBA" id="ARBA00022491"/>
    </source>
</evidence>
<dbReference type="PROSITE" id="PS50932">
    <property type="entry name" value="HTH_LACI_2"/>
    <property type="match status" value="1"/>
</dbReference>
<gene>
    <name evidence="6" type="ORF">H9697_08470</name>
</gene>
<accession>A0A9D2Q8Q0</accession>
<evidence type="ECO:0000259" key="5">
    <source>
        <dbReference type="PROSITE" id="PS50932"/>
    </source>
</evidence>
<dbReference type="SMART" id="SM00354">
    <property type="entry name" value="HTH_LACI"/>
    <property type="match status" value="1"/>
</dbReference>
<dbReference type="InterPro" id="IPR046335">
    <property type="entry name" value="LacI/GalR-like_sensor"/>
</dbReference>
<evidence type="ECO:0000313" key="6">
    <source>
        <dbReference type="EMBL" id="HJC74962.1"/>
    </source>
</evidence>
<dbReference type="InterPro" id="IPR028082">
    <property type="entry name" value="Peripla_BP_I"/>
</dbReference>
<keyword evidence="3 6" id="KW-0238">DNA-binding</keyword>
<keyword evidence="2" id="KW-0805">Transcription regulation</keyword>
<evidence type="ECO:0000256" key="2">
    <source>
        <dbReference type="ARBA" id="ARBA00023015"/>
    </source>
</evidence>
<protein>
    <submittedName>
        <fullName evidence="6">LacI family DNA-binding transcriptional regulator</fullName>
    </submittedName>
</protein>
<comment type="caution">
    <text evidence="6">The sequence shown here is derived from an EMBL/GenBank/DDBJ whole genome shotgun (WGS) entry which is preliminary data.</text>
</comment>